<dbReference type="AlphaFoldDB" id="A0A8T4LH13"/>
<dbReference type="EMBL" id="JAGVWE010000007">
    <property type="protein sequence ID" value="MBS3063810.1"/>
    <property type="molecule type" value="Genomic_DNA"/>
</dbReference>
<gene>
    <name evidence="2" type="ORF">J4203_08180</name>
</gene>
<proteinExistence type="predicted"/>
<evidence type="ECO:0000259" key="1">
    <source>
        <dbReference type="Pfam" id="PF24749"/>
    </source>
</evidence>
<organism evidence="2 3">
    <name type="scientific">Candidatus Iainarchaeum sp</name>
    <dbReference type="NCBI Taxonomy" id="3101447"/>
    <lineage>
        <taxon>Archaea</taxon>
        <taxon>Candidatus Iainarchaeota</taxon>
        <taxon>Candidatus Iainarchaeia</taxon>
        <taxon>Candidatus Iainarchaeales</taxon>
        <taxon>Candidatus Iainarchaeaceae</taxon>
        <taxon>Candidatus Iainarchaeum</taxon>
    </lineage>
</organism>
<evidence type="ECO:0000313" key="3">
    <source>
        <dbReference type="Proteomes" id="UP000678237"/>
    </source>
</evidence>
<dbReference type="InterPro" id="IPR056112">
    <property type="entry name" value="DUF7695"/>
</dbReference>
<comment type="caution">
    <text evidence="2">The sequence shown here is derived from an EMBL/GenBank/DDBJ whole genome shotgun (WGS) entry which is preliminary data.</text>
</comment>
<name>A0A8T4LH13_9ARCH</name>
<sequence>MNPKKTKLKCTHCKQVIEGDLRGTFSPCKCGKIAVDQTEHYTRIIGNDGDYKILK</sequence>
<reference evidence="2" key="2">
    <citation type="submission" date="2021-05" db="EMBL/GenBank/DDBJ databases">
        <title>Protein family content uncovers lineage relationships and bacterial pathway maintenance mechanisms in DPANN archaea.</title>
        <authorList>
            <person name="Castelle C.J."/>
            <person name="Meheust R."/>
            <person name="Jaffe A.L."/>
            <person name="Seitz K."/>
            <person name="Gong X."/>
            <person name="Baker B.J."/>
            <person name="Banfield J.F."/>
        </authorList>
    </citation>
    <scope>NUCLEOTIDE SEQUENCE</scope>
    <source>
        <strain evidence="2">RIFCSPLOWO2_01_FULL_58_19</strain>
    </source>
</reference>
<evidence type="ECO:0000313" key="2">
    <source>
        <dbReference type="EMBL" id="MBS3063810.1"/>
    </source>
</evidence>
<protein>
    <recommendedName>
        <fullName evidence="1">DUF7695 domain-containing protein</fullName>
    </recommendedName>
</protein>
<dbReference type="Proteomes" id="UP000678237">
    <property type="component" value="Unassembled WGS sequence"/>
</dbReference>
<reference evidence="2" key="1">
    <citation type="submission" date="2021-03" db="EMBL/GenBank/DDBJ databases">
        <authorList>
            <person name="Jaffe A."/>
        </authorList>
    </citation>
    <scope>NUCLEOTIDE SEQUENCE</scope>
    <source>
        <strain evidence="2">RIFCSPLOWO2_01_FULL_58_19</strain>
    </source>
</reference>
<feature type="domain" description="DUF7695" evidence="1">
    <location>
        <begin position="6"/>
        <end position="51"/>
    </location>
</feature>
<accession>A0A8T4LH13</accession>
<dbReference type="Pfam" id="PF24749">
    <property type="entry name" value="DUF7695"/>
    <property type="match status" value="1"/>
</dbReference>